<protein>
    <recommendedName>
        <fullName evidence="2">Ribonucleoside-diphosphate reductase subunit beta</fullName>
        <ecNumber evidence="2">1.17.4.1</ecNumber>
    </recommendedName>
</protein>
<keyword evidence="5" id="KW-1185">Reference proteome</keyword>
<comment type="catalytic activity">
    <reaction evidence="2">
        <text>a 2'-deoxyribonucleoside 5'-diphosphate + [thioredoxin]-disulfide + H2O = a ribonucleoside 5'-diphosphate + [thioredoxin]-dithiol</text>
        <dbReference type="Rhea" id="RHEA:23252"/>
        <dbReference type="Rhea" id="RHEA-COMP:10698"/>
        <dbReference type="Rhea" id="RHEA-COMP:10700"/>
        <dbReference type="ChEBI" id="CHEBI:15377"/>
        <dbReference type="ChEBI" id="CHEBI:29950"/>
        <dbReference type="ChEBI" id="CHEBI:50058"/>
        <dbReference type="ChEBI" id="CHEBI:57930"/>
        <dbReference type="ChEBI" id="CHEBI:73316"/>
        <dbReference type="EC" id="1.17.4.1"/>
    </reaction>
</comment>
<keyword evidence="2 3" id="KW-0479">Metal-binding</keyword>
<evidence type="ECO:0000313" key="4">
    <source>
        <dbReference type="EMBL" id="SNZ09973.1"/>
    </source>
</evidence>
<feature type="binding site" evidence="3">
    <location>
        <position position="179"/>
    </location>
    <ligand>
        <name>Fe cation</name>
        <dbReference type="ChEBI" id="CHEBI:24875"/>
        <label>2</label>
    </ligand>
</feature>
<dbReference type="EMBL" id="OBEI01000008">
    <property type="protein sequence ID" value="SNZ09973.1"/>
    <property type="molecule type" value="Genomic_DNA"/>
</dbReference>
<feature type="binding site" evidence="3">
    <location>
        <position position="106"/>
    </location>
    <ligand>
        <name>Fe cation</name>
        <dbReference type="ChEBI" id="CHEBI:24875"/>
        <label>2</label>
    </ligand>
</feature>
<keyword evidence="2" id="KW-0215">Deoxyribonucleotide synthesis</keyword>
<dbReference type="EC" id="1.17.4.1" evidence="2"/>
<proteinExistence type="inferred from homology"/>
<feature type="binding site" evidence="3">
    <location>
        <position position="213"/>
    </location>
    <ligand>
        <name>Fe cation</name>
        <dbReference type="ChEBI" id="CHEBI:24875"/>
        <label>2</label>
    </ligand>
</feature>
<dbReference type="UniPathway" id="UPA00326"/>
<dbReference type="OrthoDB" id="9766544at2"/>
<dbReference type="GO" id="GO:0004748">
    <property type="term" value="F:ribonucleoside-diphosphate reductase activity, thioredoxin disulfide as acceptor"/>
    <property type="evidence" value="ECO:0007669"/>
    <property type="project" value="UniProtKB-EC"/>
</dbReference>
<dbReference type="PIRSF" id="PIRSF000355">
    <property type="entry name" value="NrdB"/>
    <property type="match status" value="1"/>
</dbReference>
<sequence length="329" mass="38373">MKKLQFIGKTSVRDNIRLTENPRYPVFKDIYTKQKKAVWFPEELNIQQDVLDYKSLTPTEKDLFDTSVGYFASSELLVQNVLGNGFFPVLTDPYAKMSFSTQMFMENIHSDFFEIILNTFEMDRKRIYNITLEDKLLMEKQELIIRAVDRITYGKADPDSLEGKKQILTAILLNNIIQEGMFFYSAFAHFFAMKDTGKMKNVVSGVELILIDESLHLQNGIEAILTIVEENPEIVDDEKFVDNIRETIIDAVELELNYLKTKFGGTTIFGVSYKELEKYMKYIADRRLEELGFDPQFKIQENPLKFLQKEDVKKLVNFFEVSSTEYTNF</sequence>
<dbReference type="CDD" id="cd01049">
    <property type="entry name" value="RNRR2"/>
    <property type="match status" value="1"/>
</dbReference>
<comment type="function">
    <text evidence="2">Provides the precursors necessary for DNA synthesis. Catalyzes the biosynthesis of deoxyribonucleotides from the corresponding ribonucleotides.</text>
</comment>
<dbReference type="Pfam" id="PF00268">
    <property type="entry name" value="Ribonuc_red_sm"/>
    <property type="match status" value="1"/>
</dbReference>
<reference evidence="5" key="1">
    <citation type="submission" date="2017-09" db="EMBL/GenBank/DDBJ databases">
        <authorList>
            <person name="Varghese N."/>
            <person name="Submissions S."/>
        </authorList>
    </citation>
    <scope>NUCLEOTIDE SEQUENCE [LARGE SCALE GENOMIC DNA]</scope>
    <source>
        <strain evidence="5">DSM 15103</strain>
    </source>
</reference>
<evidence type="ECO:0000256" key="3">
    <source>
        <dbReference type="PIRSR" id="PIRSR000355-2"/>
    </source>
</evidence>
<dbReference type="InterPro" id="IPR000358">
    <property type="entry name" value="RNR_small_fam"/>
</dbReference>
<feature type="binding site" evidence="3">
    <location>
        <position position="109"/>
    </location>
    <ligand>
        <name>Fe cation</name>
        <dbReference type="ChEBI" id="CHEBI:24875"/>
        <label>1</label>
    </ligand>
</feature>
<dbReference type="PANTHER" id="PTHR23409:SF18">
    <property type="entry name" value="RIBONUCLEOSIDE-DIPHOSPHATE REDUCTASE SUBUNIT M2"/>
    <property type="match status" value="1"/>
</dbReference>
<dbReference type="InterPro" id="IPR033909">
    <property type="entry name" value="RNR_small"/>
</dbReference>
<dbReference type="PANTHER" id="PTHR23409">
    <property type="entry name" value="RIBONUCLEOSIDE-DIPHOSPHATE REDUCTASE SMALL CHAIN"/>
    <property type="match status" value="1"/>
</dbReference>
<dbReference type="Gene3D" id="1.10.620.20">
    <property type="entry name" value="Ribonucleotide Reductase, subunit A"/>
    <property type="match status" value="1"/>
</dbReference>
<feature type="binding site" evidence="3">
    <location>
        <position position="216"/>
    </location>
    <ligand>
        <name>Fe cation</name>
        <dbReference type="ChEBI" id="CHEBI:24875"/>
        <label>2</label>
    </ligand>
</feature>
<comment type="similarity">
    <text evidence="1 2">Belongs to the ribonucleoside diphosphate reductase small chain family.</text>
</comment>
<evidence type="ECO:0000256" key="1">
    <source>
        <dbReference type="ARBA" id="ARBA00009303"/>
    </source>
</evidence>
<dbReference type="RefSeq" id="WP_097000847.1">
    <property type="nucleotide sequence ID" value="NZ_OBEI01000008.1"/>
</dbReference>
<evidence type="ECO:0000256" key="2">
    <source>
        <dbReference type="PIRNR" id="PIRNR000355"/>
    </source>
</evidence>
<dbReference type="GO" id="GO:0009263">
    <property type="term" value="P:deoxyribonucleotide biosynthetic process"/>
    <property type="evidence" value="ECO:0007669"/>
    <property type="project" value="UniProtKB-KW"/>
</dbReference>
<dbReference type="SUPFAM" id="SSF47240">
    <property type="entry name" value="Ferritin-like"/>
    <property type="match status" value="1"/>
</dbReference>
<keyword evidence="2" id="KW-0560">Oxidoreductase</keyword>
<accession>A0A285NM24</accession>
<keyword evidence="2 3" id="KW-0408">Iron</keyword>
<evidence type="ECO:0000313" key="5">
    <source>
        <dbReference type="Proteomes" id="UP000219036"/>
    </source>
</evidence>
<dbReference type="InterPro" id="IPR012348">
    <property type="entry name" value="RNR-like"/>
</dbReference>
<name>A0A285NM24_9AQUI</name>
<comment type="cofactor">
    <cofactor evidence="2 3">
        <name>Fe cation</name>
        <dbReference type="ChEBI" id="CHEBI:24875"/>
    </cofactor>
    <text evidence="2 3">Binds 2 iron ions per subunit.</text>
</comment>
<dbReference type="GO" id="GO:0046872">
    <property type="term" value="F:metal ion binding"/>
    <property type="evidence" value="ECO:0007669"/>
    <property type="project" value="UniProtKB-KW"/>
</dbReference>
<feature type="binding site" evidence="3">
    <location>
        <position position="75"/>
    </location>
    <ligand>
        <name>Fe cation</name>
        <dbReference type="ChEBI" id="CHEBI:24875"/>
        <label>1</label>
    </ligand>
</feature>
<dbReference type="Proteomes" id="UP000219036">
    <property type="component" value="Unassembled WGS sequence"/>
</dbReference>
<dbReference type="InterPro" id="IPR009078">
    <property type="entry name" value="Ferritin-like_SF"/>
</dbReference>
<dbReference type="AlphaFoldDB" id="A0A285NM24"/>
<feature type="binding site" evidence="3">
    <location>
        <position position="106"/>
    </location>
    <ligand>
        <name>Fe cation</name>
        <dbReference type="ChEBI" id="CHEBI:24875"/>
        <label>1</label>
    </ligand>
</feature>
<organism evidence="4 5">
    <name type="scientific">Persephonella hydrogeniphila</name>
    <dbReference type="NCBI Taxonomy" id="198703"/>
    <lineage>
        <taxon>Bacteria</taxon>
        <taxon>Pseudomonadati</taxon>
        <taxon>Aquificota</taxon>
        <taxon>Aquificia</taxon>
        <taxon>Aquificales</taxon>
        <taxon>Hydrogenothermaceae</taxon>
        <taxon>Persephonella</taxon>
    </lineage>
</organism>
<gene>
    <name evidence="4" type="ORF">SAMN06265182_1691</name>
</gene>